<keyword evidence="3" id="KW-1185">Reference proteome</keyword>
<organism evidence="2 3">
    <name type="scientific">Parelaphostrongylus tenuis</name>
    <name type="common">Meningeal worm</name>
    <dbReference type="NCBI Taxonomy" id="148309"/>
    <lineage>
        <taxon>Eukaryota</taxon>
        <taxon>Metazoa</taxon>
        <taxon>Ecdysozoa</taxon>
        <taxon>Nematoda</taxon>
        <taxon>Chromadorea</taxon>
        <taxon>Rhabditida</taxon>
        <taxon>Rhabditina</taxon>
        <taxon>Rhabditomorpha</taxon>
        <taxon>Strongyloidea</taxon>
        <taxon>Metastrongylidae</taxon>
        <taxon>Parelaphostrongylus</taxon>
    </lineage>
</organism>
<dbReference type="Proteomes" id="UP001196413">
    <property type="component" value="Unassembled WGS sequence"/>
</dbReference>
<gene>
    <name evidence="2" type="ORF">KIN20_019714</name>
</gene>
<feature type="compositionally biased region" description="Polar residues" evidence="1">
    <location>
        <begin position="41"/>
        <end position="59"/>
    </location>
</feature>
<evidence type="ECO:0000313" key="2">
    <source>
        <dbReference type="EMBL" id="KAJ1360685.1"/>
    </source>
</evidence>
<dbReference type="EMBL" id="JAHQIW010003936">
    <property type="protein sequence ID" value="KAJ1360685.1"/>
    <property type="molecule type" value="Genomic_DNA"/>
</dbReference>
<evidence type="ECO:0000256" key="1">
    <source>
        <dbReference type="SAM" id="MobiDB-lite"/>
    </source>
</evidence>
<evidence type="ECO:0000313" key="3">
    <source>
        <dbReference type="Proteomes" id="UP001196413"/>
    </source>
</evidence>
<sequence length="113" mass="12633">MVVQPLCLKSEVFDAWNRSVESRSAGGIPRTRLKRCPSEEGPSQSTTARWTSRGLTTGPTGRLDNAINIVHEPNQCQGHEKDSRTIKGAGNIDTRTRCSLKKHHRRLAITKER</sequence>
<protein>
    <submittedName>
        <fullName evidence="2">Uncharacterized protein</fullName>
    </submittedName>
</protein>
<proteinExistence type="predicted"/>
<reference evidence="2" key="1">
    <citation type="submission" date="2021-06" db="EMBL/GenBank/DDBJ databases">
        <title>Parelaphostrongylus tenuis whole genome reference sequence.</title>
        <authorList>
            <person name="Garwood T.J."/>
            <person name="Larsen P.A."/>
            <person name="Fountain-Jones N.M."/>
            <person name="Garbe J.R."/>
            <person name="Macchietto M.G."/>
            <person name="Kania S.A."/>
            <person name="Gerhold R.W."/>
            <person name="Richards J.E."/>
            <person name="Wolf T.M."/>
        </authorList>
    </citation>
    <scope>NUCLEOTIDE SEQUENCE</scope>
    <source>
        <strain evidence="2">MNPRO001-30</strain>
        <tissue evidence="2">Meninges</tissue>
    </source>
</reference>
<dbReference type="AlphaFoldDB" id="A0AAD5QT62"/>
<name>A0AAD5QT62_PARTN</name>
<accession>A0AAD5QT62</accession>
<comment type="caution">
    <text evidence="2">The sequence shown here is derived from an EMBL/GenBank/DDBJ whole genome shotgun (WGS) entry which is preliminary data.</text>
</comment>
<feature type="region of interest" description="Disordered" evidence="1">
    <location>
        <begin position="23"/>
        <end position="62"/>
    </location>
</feature>